<dbReference type="PANTHER" id="PTHR46124">
    <property type="entry name" value="D-AMINOACYL-TRNA DEACYLASE"/>
    <property type="match status" value="1"/>
</dbReference>
<dbReference type="SUPFAM" id="SSF51556">
    <property type="entry name" value="Metallo-dependent hydrolases"/>
    <property type="match status" value="1"/>
</dbReference>
<evidence type="ECO:0000313" key="3">
    <source>
        <dbReference type="EMBL" id="MBC8576958.1"/>
    </source>
</evidence>
<dbReference type="InterPro" id="IPR032466">
    <property type="entry name" value="Metal_Hydrolase"/>
</dbReference>
<dbReference type="Proteomes" id="UP000658131">
    <property type="component" value="Unassembled WGS sequence"/>
</dbReference>
<dbReference type="EMBL" id="JACRTB010000018">
    <property type="protein sequence ID" value="MBC8576958.1"/>
    <property type="molecule type" value="Genomic_DNA"/>
</dbReference>
<sequence length="259" mass="28981">MAFYFDSHAHYDDNRFDADREAVIAALREAGVRAVMNSASDLESSRAALALAKRYPFFRASAGVHPHEAKTLDAAALGEIARLCREPEVVALGEIGLDYYYDRSEREVQREAFRRQLALARELDLPVVIHSRDAAQDTLEIVREYRPRGVVHCFSYSAEQAREYAELGMYLGFTGVVTFPNAKKPLEAAAAVPLDRILIETDCPYLAPVPYRGRRCDSTMLHATADALAAAKGISRDVLLRAAWENAIRVYEITGWQEE</sequence>
<dbReference type="NCBIfam" id="TIGR00010">
    <property type="entry name" value="YchF/TatD family DNA exonuclease"/>
    <property type="match status" value="1"/>
</dbReference>
<dbReference type="InterPro" id="IPR001130">
    <property type="entry name" value="TatD-like"/>
</dbReference>
<dbReference type="PIRSF" id="PIRSF005902">
    <property type="entry name" value="DNase_TatD"/>
    <property type="match status" value="1"/>
</dbReference>
<dbReference type="Pfam" id="PF01026">
    <property type="entry name" value="TatD_DNase"/>
    <property type="match status" value="1"/>
</dbReference>
<evidence type="ECO:0000313" key="4">
    <source>
        <dbReference type="Proteomes" id="UP000658131"/>
    </source>
</evidence>
<name>A0ABR7NMU3_9FIRM</name>
<comment type="caution">
    <text evidence="3">The sequence shown here is derived from an EMBL/GenBank/DDBJ whole genome shotgun (WGS) entry which is preliminary data.</text>
</comment>
<dbReference type="PANTHER" id="PTHR46124:SF2">
    <property type="entry name" value="D-AMINOACYL-TRNA DEACYLASE"/>
    <property type="match status" value="1"/>
</dbReference>
<protein>
    <submittedName>
        <fullName evidence="3">TatD family hydrolase</fullName>
    </submittedName>
</protein>
<dbReference type="Gene3D" id="3.20.20.140">
    <property type="entry name" value="Metal-dependent hydrolases"/>
    <property type="match status" value="1"/>
</dbReference>
<dbReference type="InterPro" id="IPR015991">
    <property type="entry name" value="TatD/YcfH-like"/>
</dbReference>
<keyword evidence="4" id="KW-1185">Reference proteome</keyword>
<gene>
    <name evidence="3" type="ORF">H8717_11150</name>
</gene>
<dbReference type="GO" id="GO:0016787">
    <property type="term" value="F:hydrolase activity"/>
    <property type="evidence" value="ECO:0007669"/>
    <property type="project" value="UniProtKB-KW"/>
</dbReference>
<keyword evidence="1" id="KW-0479">Metal-binding</keyword>
<dbReference type="InterPro" id="IPR018228">
    <property type="entry name" value="DNase_TatD-rel_CS"/>
</dbReference>
<dbReference type="CDD" id="cd01310">
    <property type="entry name" value="TatD_DNAse"/>
    <property type="match status" value="1"/>
</dbReference>
<keyword evidence="2 3" id="KW-0378">Hydrolase</keyword>
<dbReference type="RefSeq" id="WP_262400431.1">
    <property type="nucleotide sequence ID" value="NZ_JACRTB010000018.1"/>
</dbReference>
<evidence type="ECO:0000256" key="1">
    <source>
        <dbReference type="ARBA" id="ARBA00022723"/>
    </source>
</evidence>
<reference evidence="3 4" key="1">
    <citation type="submission" date="2020-08" db="EMBL/GenBank/DDBJ databases">
        <title>Genome public.</title>
        <authorList>
            <person name="Liu C."/>
            <person name="Sun Q."/>
        </authorList>
    </citation>
    <scope>NUCLEOTIDE SEQUENCE [LARGE SCALE GENOMIC DNA]</scope>
    <source>
        <strain evidence="3 4">BX1</strain>
    </source>
</reference>
<proteinExistence type="predicted"/>
<organism evidence="3 4">
    <name type="scientific">Yanshouia hominis</name>
    <dbReference type="NCBI Taxonomy" id="2763673"/>
    <lineage>
        <taxon>Bacteria</taxon>
        <taxon>Bacillati</taxon>
        <taxon>Bacillota</taxon>
        <taxon>Clostridia</taxon>
        <taxon>Eubacteriales</taxon>
        <taxon>Oscillospiraceae</taxon>
        <taxon>Yanshouia</taxon>
    </lineage>
</organism>
<evidence type="ECO:0000256" key="2">
    <source>
        <dbReference type="ARBA" id="ARBA00022801"/>
    </source>
</evidence>
<dbReference type="PROSITE" id="PS01091">
    <property type="entry name" value="TATD_3"/>
    <property type="match status" value="1"/>
</dbReference>
<accession>A0ABR7NMU3</accession>